<evidence type="ECO:0000256" key="1">
    <source>
        <dbReference type="ARBA" id="ARBA00022723"/>
    </source>
</evidence>
<proteinExistence type="predicted"/>
<dbReference type="Gene3D" id="3.30.40.10">
    <property type="entry name" value="Zinc/RING finger domain, C3HC4 (zinc finger)"/>
    <property type="match status" value="2"/>
</dbReference>
<gene>
    <name evidence="5" type="ORF">ALMOND_2B018587</name>
</gene>
<reference evidence="6" key="1">
    <citation type="journal article" date="2020" name="Plant J.">
        <title>Transposons played a major role in the diversification between the closely related almond and peach genomes: results from the almond genome sequence.</title>
        <authorList>
            <person name="Alioto T."/>
            <person name="Alexiou K.G."/>
            <person name="Bardil A."/>
            <person name="Barteri F."/>
            <person name="Castanera R."/>
            <person name="Cruz F."/>
            <person name="Dhingra A."/>
            <person name="Duval H."/>
            <person name="Fernandez I Marti A."/>
            <person name="Frias L."/>
            <person name="Galan B."/>
            <person name="Garcia J.L."/>
            <person name="Howad W."/>
            <person name="Gomez-Garrido J."/>
            <person name="Gut M."/>
            <person name="Julca I."/>
            <person name="Morata J."/>
            <person name="Puigdomenech P."/>
            <person name="Ribeca P."/>
            <person name="Rubio Cabetas M.J."/>
            <person name="Vlasova A."/>
            <person name="Wirthensohn M."/>
            <person name="Garcia-Mas J."/>
            <person name="Gabaldon T."/>
            <person name="Casacuberta J.M."/>
            <person name="Arus P."/>
        </authorList>
    </citation>
    <scope>NUCLEOTIDE SEQUENCE [LARGE SCALE GENOMIC DNA]</scope>
    <source>
        <strain evidence="6">cv. Texas</strain>
    </source>
</reference>
<dbReference type="InterPro" id="IPR011011">
    <property type="entry name" value="Znf_FYVE_PHD"/>
</dbReference>
<evidence type="ECO:0000259" key="4">
    <source>
        <dbReference type="PROSITE" id="PS51805"/>
    </source>
</evidence>
<dbReference type="SUPFAM" id="SSF57903">
    <property type="entry name" value="FYVE/PHD zinc finger"/>
    <property type="match status" value="1"/>
</dbReference>
<dbReference type="InterPro" id="IPR013083">
    <property type="entry name" value="Znf_RING/FYVE/PHD"/>
</dbReference>
<dbReference type="Gramene" id="VVA41896">
    <property type="protein sequence ID" value="VVA41896"/>
    <property type="gene ID" value="Prudul26B018587"/>
</dbReference>
<dbReference type="InterPro" id="IPR050701">
    <property type="entry name" value="Histone_Mod_Regulator"/>
</dbReference>
<dbReference type="GO" id="GO:0006357">
    <property type="term" value="P:regulation of transcription by RNA polymerase II"/>
    <property type="evidence" value="ECO:0007669"/>
    <property type="project" value="TreeGrafter"/>
</dbReference>
<feature type="domain" description="PHD-type" evidence="4">
    <location>
        <begin position="37"/>
        <end position="135"/>
    </location>
</feature>
<evidence type="ECO:0000313" key="5">
    <source>
        <dbReference type="EMBL" id="VVA41896.1"/>
    </source>
</evidence>
<dbReference type="EMBL" id="CABIKO010001663">
    <property type="protein sequence ID" value="VVA41896.1"/>
    <property type="molecule type" value="Genomic_DNA"/>
</dbReference>
<dbReference type="PANTHER" id="PTHR13793">
    <property type="entry name" value="PHD FINGER PROTEINS"/>
    <property type="match status" value="1"/>
</dbReference>
<keyword evidence="2" id="KW-0863">Zinc-finger</keyword>
<keyword evidence="1" id="KW-0479">Metal-binding</keyword>
<sequence>MVHATCYGNPLVKGIPKGDWFCSQCSLSSASSQSTESSFCCLCPIKGGAMKHTRDGRWAHIVCALYVPEVFFKDPEVREGIDCSKVHKKEVERESTGKEGAGCQGSERLLQEKKDFPIMDNSLFAILPQHVEIRC</sequence>
<evidence type="ECO:0000313" key="6">
    <source>
        <dbReference type="Proteomes" id="UP000327085"/>
    </source>
</evidence>
<evidence type="ECO:0000256" key="3">
    <source>
        <dbReference type="ARBA" id="ARBA00022833"/>
    </source>
</evidence>
<accession>A0A5E4GQF9</accession>
<dbReference type="GO" id="GO:0005634">
    <property type="term" value="C:nucleus"/>
    <property type="evidence" value="ECO:0007669"/>
    <property type="project" value="UniProtKB-ARBA"/>
</dbReference>
<dbReference type="Pfam" id="PF13832">
    <property type="entry name" value="zf-HC5HC2H_2"/>
    <property type="match status" value="1"/>
</dbReference>
<dbReference type="GO" id="GO:0008270">
    <property type="term" value="F:zinc ion binding"/>
    <property type="evidence" value="ECO:0007669"/>
    <property type="project" value="UniProtKB-KW"/>
</dbReference>
<evidence type="ECO:0000256" key="2">
    <source>
        <dbReference type="ARBA" id="ARBA00022771"/>
    </source>
</evidence>
<dbReference type="Proteomes" id="UP000327085">
    <property type="component" value="Unassembled WGS sequence"/>
</dbReference>
<dbReference type="PANTHER" id="PTHR13793:SF148">
    <property type="entry name" value="RING_FYVE_PHD ZINC FINGER SUPERFAMILY PROTEIN"/>
    <property type="match status" value="1"/>
</dbReference>
<dbReference type="AlphaFoldDB" id="A0A5E4GQF9"/>
<name>A0A5E4GQF9_PRUDU</name>
<organism evidence="5 6">
    <name type="scientific">Prunus dulcis</name>
    <name type="common">Almond</name>
    <name type="synonym">Amygdalus dulcis</name>
    <dbReference type="NCBI Taxonomy" id="3755"/>
    <lineage>
        <taxon>Eukaryota</taxon>
        <taxon>Viridiplantae</taxon>
        <taxon>Streptophyta</taxon>
        <taxon>Embryophyta</taxon>
        <taxon>Tracheophyta</taxon>
        <taxon>Spermatophyta</taxon>
        <taxon>Magnoliopsida</taxon>
        <taxon>eudicotyledons</taxon>
        <taxon>Gunneridae</taxon>
        <taxon>Pentapetalae</taxon>
        <taxon>rosids</taxon>
        <taxon>fabids</taxon>
        <taxon>Rosales</taxon>
        <taxon>Rosaceae</taxon>
        <taxon>Amygdaloideae</taxon>
        <taxon>Amygdaleae</taxon>
        <taxon>Prunus</taxon>
    </lineage>
</organism>
<dbReference type="InParanoid" id="A0A5E4GQF9"/>
<dbReference type="PROSITE" id="PS51805">
    <property type="entry name" value="EPHD"/>
    <property type="match status" value="1"/>
</dbReference>
<dbReference type="InterPro" id="IPR034732">
    <property type="entry name" value="EPHD"/>
</dbReference>
<protein>
    <submittedName>
        <fullName evidence="5">PREDICTED: peregrin</fullName>
    </submittedName>
</protein>
<keyword evidence="3" id="KW-0862">Zinc</keyword>